<feature type="transmembrane region" description="Helical" evidence="7">
    <location>
        <begin position="375"/>
        <end position="400"/>
    </location>
</feature>
<name>A0A1D1UNZ9_RAMVA</name>
<comment type="caution">
    <text evidence="9">The sequence shown here is derived from an EMBL/GenBank/DDBJ whole genome shotgun (WGS) entry which is preliminary data.</text>
</comment>
<feature type="region of interest" description="Disordered" evidence="6">
    <location>
        <begin position="60"/>
        <end position="109"/>
    </location>
</feature>
<keyword evidence="3 7" id="KW-0812">Transmembrane</keyword>
<keyword evidence="10" id="KW-1185">Reference proteome</keyword>
<feature type="domain" description="Major facilitator superfamily (MFS) profile" evidence="8">
    <location>
        <begin position="127"/>
        <end position="558"/>
    </location>
</feature>
<keyword evidence="5 7" id="KW-0472">Membrane</keyword>
<evidence type="ECO:0000256" key="5">
    <source>
        <dbReference type="ARBA" id="ARBA00023136"/>
    </source>
</evidence>
<dbReference type="PROSITE" id="PS50850">
    <property type="entry name" value="MFS"/>
    <property type="match status" value="1"/>
</dbReference>
<evidence type="ECO:0000313" key="9">
    <source>
        <dbReference type="EMBL" id="GAU90240.1"/>
    </source>
</evidence>
<dbReference type="InterPro" id="IPR011701">
    <property type="entry name" value="MFS"/>
</dbReference>
<evidence type="ECO:0000256" key="2">
    <source>
        <dbReference type="ARBA" id="ARBA00004236"/>
    </source>
</evidence>
<dbReference type="Pfam" id="PF07690">
    <property type="entry name" value="MFS_1"/>
    <property type="match status" value="1"/>
</dbReference>
<dbReference type="Proteomes" id="UP000186922">
    <property type="component" value="Unassembled WGS sequence"/>
</dbReference>
<comment type="subcellular location">
    <subcellularLocation>
        <location evidence="2">Cell membrane</location>
    </subcellularLocation>
    <subcellularLocation>
        <location evidence="1">Membrane</location>
        <topology evidence="1">Multi-pass membrane protein</topology>
    </subcellularLocation>
</comment>
<gene>
    <name evidence="9" type="primary">RvY_02688-1</name>
    <name evidence="9" type="synonym">RvY_02688.1</name>
    <name evidence="9" type="ORF">RvY_02688</name>
</gene>
<dbReference type="PRINTS" id="PR01035">
    <property type="entry name" value="TCRTETA"/>
</dbReference>
<evidence type="ECO:0000256" key="1">
    <source>
        <dbReference type="ARBA" id="ARBA00004141"/>
    </source>
</evidence>
<dbReference type="OrthoDB" id="6415315at2759"/>
<dbReference type="InterPro" id="IPR036259">
    <property type="entry name" value="MFS_trans_sf"/>
</dbReference>
<dbReference type="EMBL" id="BDGG01000001">
    <property type="protein sequence ID" value="GAU90240.1"/>
    <property type="molecule type" value="Genomic_DNA"/>
</dbReference>
<dbReference type="InterPro" id="IPR001958">
    <property type="entry name" value="Tet-R_TetA/multi-R_MdtG-like"/>
</dbReference>
<keyword evidence="4 7" id="KW-1133">Transmembrane helix</keyword>
<sequence length="576" mass="63114">MSLTTSPRVLGNDETVVVIPPRPASIIAPVADIESLHDAEEVLAGYPQLHVEQQVANDVPREEAQESHSLLRGAANQPGPYQRVPLRDDDRDDEWRSQDTLGDGVSTTARSNVPVSRLPPLYASLQLAPIAFFFGLASGLAGPVIIELFKARVCEYQLIYPSEICHNITSDMFRMENTRVTAWTSHYSFFNSLVGSIPSALIAIFSGSWSDHFGRKIPMVVPFIGMLFSALLLTYFAYFPSHPAWILIVPLLSSVFGGWIISLAAIFAFMGDYSTPGSLVINLAVFDGTHALSTNIGSIVGGALYGIYGFGYPFMLYAGLLLLCILYIVFFIRDRRVLARNFRRNEWRKLFTTRNLRENKEMLLKERVGLTRRHIHLILIATTVAASCMSGVGSIQQLFFENPPLNWTLSTYTVFTSVNGIATGIIMMAAVPVLKRLLNLKDTAIGIIGVTSAILGYVVASFAFTKWLALASAVVGALAGLQYVAARSLLSNLVDEDERGKMMSVIAALQAVVPILGAFVFTSVFAGSVMWWPGFSFALAAFFMIASLCAFCYIDLDRRKITYAGEPADQVVGNKG</sequence>
<feature type="transmembrane region" description="Helical" evidence="7">
    <location>
        <begin position="314"/>
        <end position="332"/>
    </location>
</feature>
<feature type="transmembrane region" description="Helical" evidence="7">
    <location>
        <begin position="412"/>
        <end position="431"/>
    </location>
</feature>
<feature type="transmembrane region" description="Helical" evidence="7">
    <location>
        <begin position="502"/>
        <end position="525"/>
    </location>
</feature>
<dbReference type="InterPro" id="IPR020846">
    <property type="entry name" value="MFS_dom"/>
</dbReference>
<evidence type="ECO:0000256" key="4">
    <source>
        <dbReference type="ARBA" id="ARBA00022989"/>
    </source>
</evidence>
<evidence type="ECO:0000313" key="10">
    <source>
        <dbReference type="Proteomes" id="UP000186922"/>
    </source>
</evidence>
<evidence type="ECO:0000256" key="7">
    <source>
        <dbReference type="SAM" id="Phobius"/>
    </source>
</evidence>
<reference evidence="9 10" key="1">
    <citation type="journal article" date="2016" name="Nat. Commun.">
        <title>Extremotolerant tardigrade genome and improved radiotolerance of human cultured cells by tardigrade-unique protein.</title>
        <authorList>
            <person name="Hashimoto T."/>
            <person name="Horikawa D.D."/>
            <person name="Saito Y."/>
            <person name="Kuwahara H."/>
            <person name="Kozuka-Hata H."/>
            <person name="Shin-I T."/>
            <person name="Minakuchi Y."/>
            <person name="Ohishi K."/>
            <person name="Motoyama A."/>
            <person name="Aizu T."/>
            <person name="Enomoto A."/>
            <person name="Kondo K."/>
            <person name="Tanaka S."/>
            <person name="Hara Y."/>
            <person name="Koshikawa S."/>
            <person name="Sagara H."/>
            <person name="Miura T."/>
            <person name="Yokobori S."/>
            <person name="Miyagawa K."/>
            <person name="Suzuki Y."/>
            <person name="Kubo T."/>
            <person name="Oyama M."/>
            <person name="Kohara Y."/>
            <person name="Fujiyama A."/>
            <person name="Arakawa K."/>
            <person name="Katayama T."/>
            <person name="Toyoda A."/>
            <person name="Kunieda T."/>
        </authorList>
    </citation>
    <scope>NUCLEOTIDE SEQUENCE [LARGE SCALE GENOMIC DNA]</scope>
    <source>
        <strain evidence="9 10">YOKOZUNA-1</strain>
    </source>
</reference>
<dbReference type="GO" id="GO:0016020">
    <property type="term" value="C:membrane"/>
    <property type="evidence" value="ECO:0007669"/>
    <property type="project" value="UniProtKB-SubCell"/>
</dbReference>
<dbReference type="PANTHER" id="PTHR23507">
    <property type="entry name" value="ZGC:174356"/>
    <property type="match status" value="1"/>
</dbReference>
<feature type="transmembrane region" description="Helical" evidence="7">
    <location>
        <begin position="244"/>
        <end position="269"/>
    </location>
</feature>
<evidence type="ECO:0000259" key="8">
    <source>
        <dbReference type="PROSITE" id="PS50850"/>
    </source>
</evidence>
<organism evidence="9 10">
    <name type="scientific">Ramazzottius varieornatus</name>
    <name type="common">Water bear</name>
    <name type="synonym">Tardigrade</name>
    <dbReference type="NCBI Taxonomy" id="947166"/>
    <lineage>
        <taxon>Eukaryota</taxon>
        <taxon>Metazoa</taxon>
        <taxon>Ecdysozoa</taxon>
        <taxon>Tardigrada</taxon>
        <taxon>Eutardigrada</taxon>
        <taxon>Parachela</taxon>
        <taxon>Hypsibioidea</taxon>
        <taxon>Ramazzottiidae</taxon>
        <taxon>Ramazzottius</taxon>
    </lineage>
</organism>
<feature type="transmembrane region" description="Helical" evidence="7">
    <location>
        <begin position="187"/>
        <end position="205"/>
    </location>
</feature>
<dbReference type="PANTHER" id="PTHR23507:SF1">
    <property type="entry name" value="FI18259P1-RELATED"/>
    <property type="match status" value="1"/>
</dbReference>
<feature type="transmembrane region" description="Helical" evidence="7">
    <location>
        <begin position="470"/>
        <end position="490"/>
    </location>
</feature>
<feature type="transmembrane region" description="Helical" evidence="7">
    <location>
        <begin position="443"/>
        <end position="464"/>
    </location>
</feature>
<protein>
    <recommendedName>
        <fullName evidence="8">Major facilitator superfamily (MFS) profile domain-containing protein</fullName>
    </recommendedName>
</protein>
<feature type="compositionally biased region" description="Basic and acidic residues" evidence="6">
    <location>
        <begin position="85"/>
        <end position="97"/>
    </location>
</feature>
<feature type="transmembrane region" description="Helical" evidence="7">
    <location>
        <begin position="531"/>
        <end position="554"/>
    </location>
</feature>
<feature type="transmembrane region" description="Helical" evidence="7">
    <location>
        <begin position="127"/>
        <end position="146"/>
    </location>
</feature>
<accession>A0A1D1UNZ9</accession>
<dbReference type="GO" id="GO:0022857">
    <property type="term" value="F:transmembrane transporter activity"/>
    <property type="evidence" value="ECO:0007669"/>
    <property type="project" value="InterPro"/>
</dbReference>
<feature type="transmembrane region" description="Helical" evidence="7">
    <location>
        <begin position="217"/>
        <end position="238"/>
    </location>
</feature>
<evidence type="ECO:0000256" key="3">
    <source>
        <dbReference type="ARBA" id="ARBA00022692"/>
    </source>
</evidence>
<evidence type="ECO:0000256" key="6">
    <source>
        <dbReference type="SAM" id="MobiDB-lite"/>
    </source>
</evidence>
<dbReference type="AlphaFoldDB" id="A0A1D1UNZ9"/>
<dbReference type="Gene3D" id="1.20.1250.20">
    <property type="entry name" value="MFS general substrate transporter like domains"/>
    <property type="match status" value="1"/>
</dbReference>
<dbReference type="SUPFAM" id="SSF103473">
    <property type="entry name" value="MFS general substrate transporter"/>
    <property type="match status" value="1"/>
</dbReference>
<proteinExistence type="predicted"/>